<evidence type="ECO:0000313" key="3">
    <source>
        <dbReference type="EMBL" id="BCJ99760.1"/>
    </source>
</evidence>
<sequence length="546" mass="60003">MNKSEYLSNLKEALKDTDESTMEEIVSDYEEHFQVGMEYGKSEEQICEELGSIEDLVEEIKEVYHTSDTEEKKSESDKTSKNNKGKEWYSAIYNLDGEKIGEAINSALDTAGDAISKIDVNEISRTVKNTLDQATTSINNFASNHFKNQWKDTFDSRKKDDGFNENVSRSFDDSVDFTETPVNNVSFETDTDGETITEVSNETEKTDNSSDETEAAENIETTEQTETVNESKDSDSHDAVTGLNLIIDGIHADIEVRKSPNSKINIKYENNGDDRQRQMFEFYSYKEGNTVYAGIRRVGKAVFLFNFKLYSTTIYVEVPDNMNNLSIKTASGNIELSDVLADHILATTASGDIEADNIEAKFLSLKSASGDIDTRNITAEVIDNGSSSGDLDAVNTKAGECKISTTSGDIDVNNTTLNNLDISSVSGDIKISRLSGKGLRASSTSGDISLDVNVRKCYLMSKSGDISANCIGDVILESNSTSGDTKVKLGNNNNGYSLKARTVSGDLYIDYDKSHQRDLKSGTYTHGNQGSELTLSSISGDIHLYD</sequence>
<organism evidence="3 4">
    <name type="scientific">Anaerocolumna chitinilytica</name>
    <dbReference type="NCBI Taxonomy" id="1727145"/>
    <lineage>
        <taxon>Bacteria</taxon>
        <taxon>Bacillati</taxon>
        <taxon>Bacillota</taxon>
        <taxon>Clostridia</taxon>
        <taxon>Lachnospirales</taxon>
        <taxon>Lachnospiraceae</taxon>
        <taxon>Anaerocolumna</taxon>
    </lineage>
</organism>
<dbReference type="Pfam" id="PF22564">
    <property type="entry name" value="HAAS"/>
    <property type="match status" value="1"/>
</dbReference>
<accession>A0A7I8DMZ5</accession>
<evidence type="ECO:0000256" key="1">
    <source>
        <dbReference type="SAM" id="MobiDB-lite"/>
    </source>
</evidence>
<dbReference type="Pfam" id="PF13349">
    <property type="entry name" value="DUF4097"/>
    <property type="match status" value="2"/>
</dbReference>
<feature type="region of interest" description="Disordered" evidence="1">
    <location>
        <begin position="198"/>
        <end position="237"/>
    </location>
</feature>
<proteinExistence type="predicted"/>
<dbReference type="Proteomes" id="UP000515703">
    <property type="component" value="Chromosome"/>
</dbReference>
<name>A0A7I8DMZ5_9FIRM</name>
<dbReference type="KEGG" id="acht:bsdcttw_28010"/>
<evidence type="ECO:0000313" key="4">
    <source>
        <dbReference type="Proteomes" id="UP000515703"/>
    </source>
</evidence>
<feature type="compositionally biased region" description="Low complexity" evidence="1">
    <location>
        <begin position="218"/>
        <end position="228"/>
    </location>
</feature>
<keyword evidence="4" id="KW-1185">Reference proteome</keyword>
<dbReference type="EMBL" id="AP023368">
    <property type="protein sequence ID" value="BCJ99760.1"/>
    <property type="molecule type" value="Genomic_DNA"/>
</dbReference>
<protein>
    <recommendedName>
        <fullName evidence="2">DUF4097 domain-containing protein</fullName>
    </recommendedName>
</protein>
<evidence type="ECO:0000259" key="2">
    <source>
        <dbReference type="Pfam" id="PF13349"/>
    </source>
</evidence>
<dbReference type="AlphaFoldDB" id="A0A7I8DMZ5"/>
<dbReference type="RefSeq" id="WP_185255493.1">
    <property type="nucleotide sequence ID" value="NZ_AP023368.1"/>
</dbReference>
<reference evidence="3 4" key="2">
    <citation type="submission" date="2020-08" db="EMBL/GenBank/DDBJ databases">
        <authorList>
            <person name="Ueki A."/>
            <person name="Tonouchi A."/>
        </authorList>
    </citation>
    <scope>NUCLEOTIDE SEQUENCE [LARGE SCALE GENOMIC DNA]</scope>
    <source>
        <strain evidence="3 4">CTTW</strain>
    </source>
</reference>
<gene>
    <name evidence="3" type="ORF">bsdcttw_28010</name>
</gene>
<feature type="domain" description="DUF4097" evidence="2">
    <location>
        <begin position="459"/>
        <end position="544"/>
    </location>
</feature>
<dbReference type="InterPro" id="IPR025164">
    <property type="entry name" value="Toastrack_DUF4097"/>
</dbReference>
<feature type="domain" description="DUF4097" evidence="2">
    <location>
        <begin position="247"/>
        <end position="453"/>
    </location>
</feature>
<reference evidence="3 4" key="1">
    <citation type="submission" date="2020-08" db="EMBL/GenBank/DDBJ databases">
        <title>Draft genome sequencing of an Anaerocolumna strain isolated from anoxic soil subjected to BSD treatment.</title>
        <authorList>
            <person name="Uek A."/>
            <person name="Tonouchi A."/>
        </authorList>
    </citation>
    <scope>NUCLEOTIDE SEQUENCE [LARGE SCALE GENOMIC DNA]</scope>
    <source>
        <strain evidence="3 4">CTTW</strain>
    </source>
</reference>